<gene>
    <name evidence="1" type="ORF">S03H2_53021</name>
</gene>
<accession>X1HMJ1</accession>
<sequence>PLSKVDKIVVIGGDKGLGTSKITAQVAEILAQMPEVVKSLTGVDLKKYFKEKLTPEEKEEE</sequence>
<comment type="caution">
    <text evidence="1">The sequence shown here is derived from an EMBL/GenBank/DDBJ whole genome shotgun (WGS) entry which is preliminary data.</text>
</comment>
<dbReference type="AlphaFoldDB" id="X1HMJ1"/>
<protein>
    <submittedName>
        <fullName evidence="1">Uncharacterized protein</fullName>
    </submittedName>
</protein>
<feature type="non-terminal residue" evidence="1">
    <location>
        <position position="1"/>
    </location>
</feature>
<dbReference type="EMBL" id="BARU01033725">
    <property type="protein sequence ID" value="GAH70707.1"/>
    <property type="molecule type" value="Genomic_DNA"/>
</dbReference>
<proteinExistence type="predicted"/>
<evidence type="ECO:0000313" key="1">
    <source>
        <dbReference type="EMBL" id="GAH70707.1"/>
    </source>
</evidence>
<name>X1HMJ1_9ZZZZ</name>
<organism evidence="1">
    <name type="scientific">marine sediment metagenome</name>
    <dbReference type="NCBI Taxonomy" id="412755"/>
    <lineage>
        <taxon>unclassified sequences</taxon>
        <taxon>metagenomes</taxon>
        <taxon>ecological metagenomes</taxon>
    </lineage>
</organism>
<reference evidence="1" key="1">
    <citation type="journal article" date="2014" name="Front. Microbiol.">
        <title>High frequency of phylogenetically diverse reductive dehalogenase-homologous genes in deep subseafloor sedimentary metagenomes.</title>
        <authorList>
            <person name="Kawai M."/>
            <person name="Futagami T."/>
            <person name="Toyoda A."/>
            <person name="Takaki Y."/>
            <person name="Nishi S."/>
            <person name="Hori S."/>
            <person name="Arai W."/>
            <person name="Tsubouchi T."/>
            <person name="Morono Y."/>
            <person name="Uchiyama I."/>
            <person name="Ito T."/>
            <person name="Fujiyama A."/>
            <person name="Inagaki F."/>
            <person name="Takami H."/>
        </authorList>
    </citation>
    <scope>NUCLEOTIDE SEQUENCE</scope>
    <source>
        <strain evidence="1">Expedition CK06-06</strain>
    </source>
</reference>